<feature type="non-terminal residue" evidence="2">
    <location>
        <position position="53"/>
    </location>
</feature>
<dbReference type="AlphaFoldDB" id="Q4RDN1"/>
<gene>
    <name evidence="2" type="ORF">GSTENG00038793001</name>
</gene>
<feature type="domain" description="EH" evidence="1">
    <location>
        <begin position="12"/>
        <end position="53"/>
    </location>
</feature>
<name>Q4RDN1_TETNG</name>
<reference evidence="2" key="2">
    <citation type="submission" date="2004-02" db="EMBL/GenBank/DDBJ databases">
        <authorList>
            <consortium name="Genoscope"/>
            <consortium name="Whitehead Institute Centre for Genome Research"/>
        </authorList>
    </citation>
    <scope>NUCLEOTIDE SEQUENCE</scope>
</reference>
<dbReference type="KEGG" id="tng:GSTEN00038793G001"/>
<dbReference type="Gene3D" id="1.10.238.10">
    <property type="entry name" value="EF-hand"/>
    <property type="match status" value="1"/>
</dbReference>
<proteinExistence type="predicted"/>
<evidence type="ECO:0000313" key="2">
    <source>
        <dbReference type="EMBL" id="CAG13501.1"/>
    </source>
</evidence>
<dbReference type="Pfam" id="PF12763">
    <property type="entry name" value="EH"/>
    <property type="match status" value="1"/>
</dbReference>
<dbReference type="PROSITE" id="PS50031">
    <property type="entry name" value="EH"/>
    <property type="match status" value="1"/>
</dbReference>
<feature type="non-terminal residue" evidence="2">
    <location>
        <position position="1"/>
    </location>
</feature>
<protein>
    <submittedName>
        <fullName evidence="2">Chromosome undetermined SCAF16111, whole genome shotgun sequence</fullName>
    </submittedName>
</protein>
<organism evidence="2">
    <name type="scientific">Tetraodon nigroviridis</name>
    <name type="common">Spotted green pufferfish</name>
    <name type="synonym">Chelonodon nigroviridis</name>
    <dbReference type="NCBI Taxonomy" id="99883"/>
    <lineage>
        <taxon>Eukaryota</taxon>
        <taxon>Metazoa</taxon>
        <taxon>Chordata</taxon>
        <taxon>Craniata</taxon>
        <taxon>Vertebrata</taxon>
        <taxon>Euteleostomi</taxon>
        <taxon>Actinopterygii</taxon>
        <taxon>Neopterygii</taxon>
        <taxon>Teleostei</taxon>
        <taxon>Neoteleostei</taxon>
        <taxon>Acanthomorphata</taxon>
        <taxon>Eupercaria</taxon>
        <taxon>Tetraodontiformes</taxon>
        <taxon>Tetradontoidea</taxon>
        <taxon>Tetraodontidae</taxon>
        <taxon>Tetraodon</taxon>
    </lineage>
</organism>
<dbReference type="SUPFAM" id="SSF47473">
    <property type="entry name" value="EF-hand"/>
    <property type="match status" value="1"/>
</dbReference>
<reference evidence="2" key="1">
    <citation type="journal article" date="2004" name="Nature">
        <title>Genome duplication in the teleost fish Tetraodon nigroviridis reveals the early vertebrate proto-karyotype.</title>
        <authorList>
            <person name="Jaillon O."/>
            <person name="Aury J.-M."/>
            <person name="Brunet F."/>
            <person name="Petit J.-L."/>
            <person name="Stange-Thomann N."/>
            <person name="Mauceli E."/>
            <person name="Bouneau L."/>
            <person name="Fischer C."/>
            <person name="Ozouf-Costaz C."/>
            <person name="Bernot A."/>
            <person name="Nicaud S."/>
            <person name="Jaffe D."/>
            <person name="Fisher S."/>
            <person name="Lutfalla G."/>
            <person name="Dossat C."/>
            <person name="Segurens B."/>
            <person name="Dasilva C."/>
            <person name="Salanoubat M."/>
            <person name="Levy M."/>
            <person name="Boudet N."/>
            <person name="Castellano S."/>
            <person name="Anthouard V."/>
            <person name="Jubin C."/>
            <person name="Castelli V."/>
            <person name="Katinka M."/>
            <person name="Vacherie B."/>
            <person name="Biemont C."/>
            <person name="Skalli Z."/>
            <person name="Cattolico L."/>
            <person name="Poulain J."/>
            <person name="De Berardinis V."/>
            <person name="Cruaud C."/>
            <person name="Duprat S."/>
            <person name="Brottier P."/>
            <person name="Coutanceau J.-P."/>
            <person name="Gouzy J."/>
            <person name="Parra G."/>
            <person name="Lardier G."/>
            <person name="Chapple C."/>
            <person name="McKernan K.J."/>
            <person name="McEwan P."/>
            <person name="Bosak S."/>
            <person name="Kellis M."/>
            <person name="Volff J.-N."/>
            <person name="Guigo R."/>
            <person name="Zody M.C."/>
            <person name="Mesirov J."/>
            <person name="Lindblad-Toh K."/>
            <person name="Birren B."/>
            <person name="Nusbaum C."/>
            <person name="Kahn D."/>
            <person name="Robinson-Rechavi M."/>
            <person name="Laudet V."/>
            <person name="Schachter V."/>
            <person name="Quetier F."/>
            <person name="Saurin W."/>
            <person name="Scarpelli C."/>
            <person name="Wincker P."/>
            <person name="Lander E.S."/>
            <person name="Weissenbach J."/>
            <person name="Roest Crollius H."/>
        </authorList>
    </citation>
    <scope>NUCLEOTIDE SEQUENCE [LARGE SCALE GENOMIC DNA]</scope>
</reference>
<evidence type="ECO:0000259" key="1">
    <source>
        <dbReference type="PROSITE" id="PS50031"/>
    </source>
</evidence>
<dbReference type="InterPro" id="IPR011992">
    <property type="entry name" value="EF-hand-dom_pair"/>
</dbReference>
<dbReference type="EMBL" id="CAAE01016111">
    <property type="protein sequence ID" value="CAG13501.1"/>
    <property type="molecule type" value="Genomic_DNA"/>
</dbReference>
<sequence>GPPPLCDLQPEEKNKFDGIFESLSPVGGLLSGDKVKPVLINSKLPLDVLGKVP</sequence>
<dbReference type="OrthoDB" id="524326at2759"/>
<accession>Q4RDN1</accession>
<dbReference type="InterPro" id="IPR000261">
    <property type="entry name" value="EH_dom"/>
</dbReference>